<dbReference type="InterPro" id="IPR036412">
    <property type="entry name" value="HAD-like_sf"/>
</dbReference>
<dbReference type="EMBL" id="KF121839">
    <property type="protein sequence ID" value="AIA89131.1"/>
    <property type="molecule type" value="Genomic_DNA"/>
</dbReference>
<feature type="domain" description="Sucrose phosphatase-like" evidence="2">
    <location>
        <begin position="4"/>
        <end position="72"/>
    </location>
</feature>
<dbReference type="InterPro" id="IPR051518">
    <property type="entry name" value="Sucrose_Phosphatase"/>
</dbReference>
<organism evidence="3">
    <name type="scientific">uncultured Spirochaeta sp</name>
    <dbReference type="NCBI Taxonomy" id="174390"/>
    <lineage>
        <taxon>Bacteria</taxon>
        <taxon>Pseudomonadati</taxon>
        <taxon>Spirochaetota</taxon>
        <taxon>Spirochaetia</taxon>
        <taxon>Spirochaetales</taxon>
        <taxon>Spirochaetaceae</taxon>
        <taxon>Spirochaeta</taxon>
        <taxon>environmental samples</taxon>
    </lineage>
</organism>
<keyword evidence="1 3" id="KW-0378">Hydrolase</keyword>
<dbReference type="Gene3D" id="3.40.50.1000">
    <property type="entry name" value="HAD superfamily/HAD-like"/>
    <property type="match status" value="1"/>
</dbReference>
<name>A0A060C8P2_9SPIO</name>
<proteinExistence type="predicted"/>
<feature type="non-terminal residue" evidence="3">
    <location>
        <position position="72"/>
    </location>
</feature>
<dbReference type="Gene3D" id="3.90.1070.10">
    <property type="match status" value="1"/>
</dbReference>
<evidence type="ECO:0000259" key="2">
    <source>
        <dbReference type="Pfam" id="PF05116"/>
    </source>
</evidence>
<dbReference type="InterPro" id="IPR023214">
    <property type="entry name" value="HAD_sf"/>
</dbReference>
<evidence type="ECO:0000256" key="1">
    <source>
        <dbReference type="ARBA" id="ARBA00022801"/>
    </source>
</evidence>
<dbReference type="AlphaFoldDB" id="A0A060C8P2"/>
<evidence type="ECO:0000313" key="3">
    <source>
        <dbReference type="EMBL" id="AIA89131.1"/>
    </source>
</evidence>
<accession>A0A060C8P2</accession>
<dbReference type="PANTHER" id="PTHR46521">
    <property type="entry name" value="SUCROSE-PHOSPHATASE 2-RELATED"/>
    <property type="match status" value="1"/>
</dbReference>
<protein>
    <submittedName>
        <fullName evidence="3">Hydrolase_3|S6PP</fullName>
    </submittedName>
</protein>
<dbReference type="GO" id="GO:0016787">
    <property type="term" value="F:hydrolase activity"/>
    <property type="evidence" value="ECO:0007669"/>
    <property type="project" value="UniProtKB-KW"/>
</dbReference>
<sequence length="72" mass="7667">MWYRVVYSGGEDLDILPSRASKGHALAFLLDQLEARSGHRPAALASGDSGNDVELFRVPGVFGCAVANAHPE</sequence>
<dbReference type="InterPro" id="IPR006380">
    <property type="entry name" value="SPP-like_dom"/>
</dbReference>
<reference evidence="3" key="1">
    <citation type="journal article" date="2013" name="Environ. Microbiol.">
        <title>Seasonally variable intestinal metagenomes of the red palm weevil (Rhynchophorus ferrugineus).</title>
        <authorList>
            <person name="Jia S."/>
            <person name="Zhang X."/>
            <person name="Zhang G."/>
            <person name="Yin A."/>
            <person name="Zhang S."/>
            <person name="Li F."/>
            <person name="Wang L."/>
            <person name="Zhao D."/>
            <person name="Yun Q."/>
            <person name="Tala"/>
            <person name="Wang J."/>
            <person name="Sun G."/>
            <person name="Baabdullah M."/>
            <person name="Yu X."/>
            <person name="Hu S."/>
            <person name="Al-Mssallem I.S."/>
            <person name="Yu J."/>
        </authorList>
    </citation>
    <scope>NUCLEOTIDE SEQUENCE</scope>
</reference>
<dbReference type="SUPFAM" id="SSF56784">
    <property type="entry name" value="HAD-like"/>
    <property type="match status" value="1"/>
</dbReference>
<dbReference type="Pfam" id="PF05116">
    <property type="entry name" value="S6PP"/>
    <property type="match status" value="1"/>
</dbReference>
<dbReference type="PANTHER" id="PTHR46521:SF4">
    <property type="entry name" value="SUCROSE-PHOSPHATASE 2-RELATED"/>
    <property type="match status" value="1"/>
</dbReference>